<keyword evidence="2 6" id="KW-0472">Membrane</keyword>
<keyword evidence="9" id="KW-1185">Reference proteome</keyword>
<dbReference type="SUPFAM" id="SSF46565">
    <property type="entry name" value="Chaperone J-domain"/>
    <property type="match status" value="1"/>
</dbReference>
<feature type="domain" description="J" evidence="7">
    <location>
        <begin position="8"/>
        <end position="73"/>
    </location>
</feature>
<evidence type="ECO:0000256" key="4">
    <source>
        <dbReference type="ARBA" id="ARBA00023186"/>
    </source>
</evidence>
<dbReference type="InterPro" id="IPR001623">
    <property type="entry name" value="DnaJ_domain"/>
</dbReference>
<evidence type="ECO:0000313" key="8">
    <source>
        <dbReference type="EMBL" id="OQR96018.1"/>
    </source>
</evidence>
<evidence type="ECO:0000256" key="1">
    <source>
        <dbReference type="ARBA" id="ARBA00004635"/>
    </source>
</evidence>
<evidence type="ECO:0000256" key="6">
    <source>
        <dbReference type="SAM" id="Phobius"/>
    </source>
</evidence>
<dbReference type="PROSITE" id="PS00636">
    <property type="entry name" value="DNAJ_1"/>
    <property type="match status" value="1"/>
</dbReference>
<dbReference type="InterPro" id="IPR019396">
    <property type="entry name" value="TM_Fragile-X-F-assoc"/>
</dbReference>
<dbReference type="CDD" id="cd06257">
    <property type="entry name" value="DnaJ"/>
    <property type="match status" value="1"/>
</dbReference>
<dbReference type="Pfam" id="PF00226">
    <property type="entry name" value="DnaJ"/>
    <property type="match status" value="1"/>
</dbReference>
<dbReference type="SMART" id="SM00271">
    <property type="entry name" value="DnaJ"/>
    <property type="match status" value="1"/>
</dbReference>
<sequence length="422" mass="47298">MGQTKHTKLYDTMGVPTDVSAEDLKKAYRRKALQLHPDKRGNTPEAQEEFMAMKAAYDILSDPKQREIYDMMGEDGVKLVSQYGDLGPDELLMAMLGSLSASGPLGKCLIFSFVALFLGFFATIPLFFCLKVDNDVGWSWLTVFLPMWILDGIYLCCVGCSFFGDDADIHQEPEDRQSKPLRLLVKTLLLVKSLLFVACQIFVAMKLQHSIDWSMHAVLAPYYVLEGFYLFEKVVSGALAYASFVRASAADPASTSGVSKTSLILDILNSWTMSILRLAFALLIAFKLEDDLTCSWWLVFLPVWIYIVTLVVPHIQTYIRRRHRHQPGHDEEEPAPSFLGLLCVFIGIFCAMSPFFILAYRLQSGEFSSFYVLLPWLIMVGLVLAPWVLMVLLNLLSCCCVCLCGRGANDAEDPATTNHDTV</sequence>
<gene>
    <name evidence="8" type="ORF">ACHHYP_17313</name>
</gene>
<keyword evidence="3" id="KW-0564">Palmitate</keyword>
<dbReference type="PRINTS" id="PR00625">
    <property type="entry name" value="JDOMAIN"/>
</dbReference>
<accession>A0A1V9ZDF4</accession>
<dbReference type="PANTHER" id="PTHR44027">
    <property type="entry name" value="DNAJ HOMOLOG SUBFAMILY C MEMBER 5 HOMOLOG"/>
    <property type="match status" value="1"/>
</dbReference>
<dbReference type="EMBL" id="JNBR01000157">
    <property type="protein sequence ID" value="OQR96018.1"/>
    <property type="molecule type" value="Genomic_DNA"/>
</dbReference>
<feature type="transmembrane region" description="Helical" evidence="6">
    <location>
        <begin position="335"/>
        <end position="358"/>
    </location>
</feature>
<dbReference type="PROSITE" id="PS50076">
    <property type="entry name" value="DNAJ_2"/>
    <property type="match status" value="1"/>
</dbReference>
<protein>
    <recommendedName>
        <fullName evidence="7">J domain-containing protein</fullName>
    </recommendedName>
</protein>
<evidence type="ECO:0000259" key="7">
    <source>
        <dbReference type="PROSITE" id="PS50076"/>
    </source>
</evidence>
<keyword evidence="4" id="KW-0143">Chaperone</keyword>
<dbReference type="Gene3D" id="1.10.287.110">
    <property type="entry name" value="DnaJ domain"/>
    <property type="match status" value="1"/>
</dbReference>
<name>A0A1V9ZDF4_ACHHY</name>
<feature type="transmembrane region" description="Helical" evidence="6">
    <location>
        <begin position="108"/>
        <end position="128"/>
    </location>
</feature>
<dbReference type="InterPro" id="IPR018253">
    <property type="entry name" value="DnaJ_domain_CS"/>
</dbReference>
<keyword evidence="6" id="KW-1133">Transmembrane helix</keyword>
<feature type="transmembrane region" description="Helical" evidence="6">
    <location>
        <begin position="140"/>
        <end position="163"/>
    </location>
</feature>
<dbReference type="GO" id="GO:0016020">
    <property type="term" value="C:membrane"/>
    <property type="evidence" value="ECO:0007669"/>
    <property type="project" value="UniProtKB-SubCell"/>
</dbReference>
<evidence type="ECO:0000256" key="3">
    <source>
        <dbReference type="ARBA" id="ARBA00023139"/>
    </source>
</evidence>
<dbReference type="Pfam" id="PF10269">
    <property type="entry name" value="Tmemb_185A"/>
    <property type="match status" value="1"/>
</dbReference>
<dbReference type="InterPro" id="IPR051434">
    <property type="entry name" value="DnaJ_C_subfamily_member5"/>
</dbReference>
<evidence type="ECO:0000256" key="5">
    <source>
        <dbReference type="ARBA" id="ARBA00023288"/>
    </source>
</evidence>
<organism evidence="8 9">
    <name type="scientific">Achlya hypogyna</name>
    <name type="common">Oomycete</name>
    <name type="synonym">Protoachlya hypogyna</name>
    <dbReference type="NCBI Taxonomy" id="1202772"/>
    <lineage>
        <taxon>Eukaryota</taxon>
        <taxon>Sar</taxon>
        <taxon>Stramenopiles</taxon>
        <taxon>Oomycota</taxon>
        <taxon>Saprolegniomycetes</taxon>
        <taxon>Saprolegniales</taxon>
        <taxon>Achlyaceae</taxon>
        <taxon>Achlya</taxon>
    </lineage>
</organism>
<comment type="subcellular location">
    <subcellularLocation>
        <location evidence="1">Membrane</location>
        <topology evidence="1">Lipid-anchor</topology>
    </subcellularLocation>
</comment>
<dbReference type="Proteomes" id="UP000243579">
    <property type="component" value="Unassembled WGS sequence"/>
</dbReference>
<dbReference type="STRING" id="1202772.A0A1V9ZDF4"/>
<proteinExistence type="predicted"/>
<feature type="transmembrane region" description="Helical" evidence="6">
    <location>
        <begin position="296"/>
        <end position="315"/>
    </location>
</feature>
<feature type="transmembrane region" description="Helical" evidence="6">
    <location>
        <begin position="370"/>
        <end position="396"/>
    </location>
</feature>
<dbReference type="PANTHER" id="PTHR44027:SF7">
    <property type="entry name" value="DNAJ HOMOLOG SUBFAMILY C MEMBER 5 HOMOLOG"/>
    <property type="match status" value="1"/>
</dbReference>
<evidence type="ECO:0000313" key="9">
    <source>
        <dbReference type="Proteomes" id="UP000243579"/>
    </source>
</evidence>
<dbReference type="OrthoDB" id="10250354at2759"/>
<dbReference type="GO" id="GO:0005737">
    <property type="term" value="C:cytoplasm"/>
    <property type="evidence" value="ECO:0007669"/>
    <property type="project" value="UniProtKB-ARBA"/>
</dbReference>
<keyword evidence="5" id="KW-0449">Lipoprotein</keyword>
<comment type="caution">
    <text evidence="8">The sequence shown here is derived from an EMBL/GenBank/DDBJ whole genome shotgun (WGS) entry which is preliminary data.</text>
</comment>
<feature type="transmembrane region" description="Helical" evidence="6">
    <location>
        <begin position="183"/>
        <end position="205"/>
    </location>
</feature>
<evidence type="ECO:0000256" key="2">
    <source>
        <dbReference type="ARBA" id="ARBA00023136"/>
    </source>
</evidence>
<reference evidence="8 9" key="1">
    <citation type="journal article" date="2014" name="Genome Biol. Evol.">
        <title>The secreted proteins of Achlya hypogyna and Thraustotheca clavata identify the ancestral oomycete secretome and reveal gene acquisitions by horizontal gene transfer.</title>
        <authorList>
            <person name="Misner I."/>
            <person name="Blouin N."/>
            <person name="Leonard G."/>
            <person name="Richards T.A."/>
            <person name="Lane C.E."/>
        </authorList>
    </citation>
    <scope>NUCLEOTIDE SEQUENCE [LARGE SCALE GENOMIC DNA]</scope>
    <source>
        <strain evidence="8 9">ATCC 48635</strain>
    </source>
</reference>
<keyword evidence="6" id="KW-0812">Transmembrane</keyword>
<dbReference type="InterPro" id="IPR036869">
    <property type="entry name" value="J_dom_sf"/>
</dbReference>
<dbReference type="AlphaFoldDB" id="A0A1V9ZDF4"/>
<feature type="transmembrane region" description="Helical" evidence="6">
    <location>
        <begin position="263"/>
        <end position="284"/>
    </location>
</feature>